<evidence type="ECO:0000256" key="9">
    <source>
        <dbReference type="PROSITE-ProRule" id="PRU01384"/>
    </source>
</evidence>
<evidence type="ECO:0000256" key="3">
    <source>
        <dbReference type="ARBA" id="ARBA00022741"/>
    </source>
</evidence>
<comment type="caution">
    <text evidence="12">The sequence shown here is derived from an EMBL/GenBank/DDBJ whole genome shotgun (WGS) entry which is preliminary data.</text>
</comment>
<dbReference type="GO" id="GO:0006261">
    <property type="term" value="P:DNA-templated DNA replication"/>
    <property type="evidence" value="ECO:0007669"/>
    <property type="project" value="UniProtKB-UniRule"/>
</dbReference>
<protein>
    <recommendedName>
        <fullName evidence="8">DNA gyrase subunit A</fullName>
        <ecNumber evidence="8">5.6.2.2</ecNumber>
    </recommendedName>
</protein>
<dbReference type="AlphaFoldDB" id="A0A4Q0S2L9"/>
<dbReference type="InterPro" id="IPR006691">
    <property type="entry name" value="GyrA/parC_rep"/>
</dbReference>
<dbReference type="NCBIfam" id="NF004043">
    <property type="entry name" value="PRK05560.1"/>
    <property type="match status" value="1"/>
</dbReference>
<dbReference type="Gene3D" id="1.10.268.10">
    <property type="entry name" value="Topoisomerase, domain 3"/>
    <property type="match status" value="1"/>
</dbReference>
<keyword evidence="3 8" id="KW-0547">Nucleotide-binding</keyword>
<dbReference type="GO" id="GO:0034335">
    <property type="term" value="F:DNA negative supercoiling activity"/>
    <property type="evidence" value="ECO:0007669"/>
    <property type="project" value="UniProtKB-ARBA"/>
</dbReference>
<keyword evidence="8" id="KW-0963">Cytoplasm</keyword>
<dbReference type="CDD" id="cd00187">
    <property type="entry name" value="TOP4c"/>
    <property type="match status" value="1"/>
</dbReference>
<evidence type="ECO:0000256" key="2">
    <source>
        <dbReference type="ARBA" id="ARBA00008263"/>
    </source>
</evidence>
<dbReference type="NCBIfam" id="NF004044">
    <property type="entry name" value="PRK05561.1"/>
    <property type="match status" value="1"/>
</dbReference>
<dbReference type="InterPro" id="IPR035516">
    <property type="entry name" value="Gyrase/topoIV_suA_C"/>
</dbReference>
<keyword evidence="4 8" id="KW-0067">ATP-binding</keyword>
<evidence type="ECO:0000256" key="10">
    <source>
        <dbReference type="SAM" id="MobiDB-lite"/>
    </source>
</evidence>
<dbReference type="FunFam" id="1.10.268.10:FF:000001">
    <property type="entry name" value="DNA gyrase subunit A"/>
    <property type="match status" value="1"/>
</dbReference>
<comment type="subcellular location">
    <subcellularLocation>
        <location evidence="8">Cytoplasm</location>
    </subcellularLocation>
</comment>
<dbReference type="SUPFAM" id="SSF56719">
    <property type="entry name" value="Type II DNA topoisomerase"/>
    <property type="match status" value="1"/>
</dbReference>
<dbReference type="GO" id="GO:0005737">
    <property type="term" value="C:cytoplasm"/>
    <property type="evidence" value="ECO:0007669"/>
    <property type="project" value="UniProtKB-SubCell"/>
</dbReference>
<comment type="catalytic activity">
    <reaction evidence="1 8 9">
        <text>ATP-dependent breakage, passage and rejoining of double-stranded DNA.</text>
        <dbReference type="EC" id="5.6.2.2"/>
    </reaction>
</comment>
<dbReference type="SMART" id="SM00434">
    <property type="entry name" value="TOP4c"/>
    <property type="match status" value="1"/>
</dbReference>
<dbReference type="PANTHER" id="PTHR43493:SF5">
    <property type="entry name" value="DNA GYRASE SUBUNIT A, CHLOROPLASTIC_MITOCHONDRIAL"/>
    <property type="match status" value="1"/>
</dbReference>
<dbReference type="Pfam" id="PF00521">
    <property type="entry name" value="DNA_topoisoIV"/>
    <property type="match status" value="1"/>
</dbReference>
<keyword evidence="13" id="KW-1185">Reference proteome</keyword>
<proteinExistence type="inferred from homology"/>
<keyword evidence="7 8" id="KW-0413">Isomerase</keyword>
<keyword evidence="6 8" id="KW-0238">DNA-binding</keyword>
<evidence type="ECO:0000256" key="7">
    <source>
        <dbReference type="ARBA" id="ARBA00023235"/>
    </source>
</evidence>
<feature type="short sequence motif" description="GyrA-box" evidence="8">
    <location>
        <begin position="561"/>
        <end position="567"/>
    </location>
</feature>
<dbReference type="GO" id="GO:0006265">
    <property type="term" value="P:DNA topological change"/>
    <property type="evidence" value="ECO:0007669"/>
    <property type="project" value="UniProtKB-UniRule"/>
</dbReference>
<evidence type="ECO:0000256" key="8">
    <source>
        <dbReference type="HAMAP-Rule" id="MF_01897"/>
    </source>
</evidence>
<dbReference type="InterPro" id="IPR050220">
    <property type="entry name" value="Type_II_DNA_Topoisomerases"/>
</dbReference>
<dbReference type="SUPFAM" id="SSF101904">
    <property type="entry name" value="GyrA/ParC C-terminal domain-like"/>
    <property type="match status" value="1"/>
</dbReference>
<comment type="subunit">
    <text evidence="8">Heterotetramer, composed of two GyrA and two GyrB chains. In the heterotetramer, GyrA contains the active site tyrosine that forms a transient covalent intermediate with DNA, while GyrB binds cofactors and catalyzes ATP hydrolysis.</text>
</comment>
<feature type="active site" description="O-(5'-phospho-DNA)-tyrosine intermediate" evidence="8 9">
    <location>
        <position position="132"/>
    </location>
</feature>
<evidence type="ECO:0000313" key="13">
    <source>
        <dbReference type="Proteomes" id="UP000289546"/>
    </source>
</evidence>
<dbReference type="FunFam" id="3.30.1360.40:FF:000002">
    <property type="entry name" value="DNA gyrase subunit A"/>
    <property type="match status" value="1"/>
</dbReference>
<feature type="region of interest" description="Disordered" evidence="10">
    <location>
        <begin position="1"/>
        <end position="20"/>
    </location>
</feature>
<dbReference type="GO" id="GO:0005694">
    <property type="term" value="C:chromosome"/>
    <property type="evidence" value="ECO:0007669"/>
    <property type="project" value="InterPro"/>
</dbReference>
<dbReference type="Gene3D" id="3.90.199.10">
    <property type="entry name" value="Topoisomerase II, domain 5"/>
    <property type="match status" value="1"/>
</dbReference>
<evidence type="ECO:0000259" key="11">
    <source>
        <dbReference type="PROSITE" id="PS52040"/>
    </source>
</evidence>
<name>A0A4Q0S2L9_9BRAD</name>
<dbReference type="InterPro" id="IPR013760">
    <property type="entry name" value="Topo_IIA-like_dom_sf"/>
</dbReference>
<comment type="function">
    <text evidence="8">A type II topoisomerase that negatively supercoils closed circular double-stranded (ds) DNA in an ATP-dependent manner to modulate DNA topology and maintain chromosomes in an underwound state. Negative supercoiling favors strand separation, and DNA replication, transcription, recombination and repair, all of which involve strand separation. Also able to catalyze the interconversion of other topological isomers of dsDNA rings, including catenanes and knotted rings. Type II topoisomerases break and join 2 DNA strands simultaneously in an ATP-dependent manner.</text>
</comment>
<gene>
    <name evidence="8" type="primary">gyrA</name>
    <name evidence="12" type="ORF">XH99_18950</name>
</gene>
<dbReference type="GO" id="GO:0003677">
    <property type="term" value="F:DNA binding"/>
    <property type="evidence" value="ECO:0007669"/>
    <property type="project" value="UniProtKB-UniRule"/>
</dbReference>
<dbReference type="PROSITE" id="PS52040">
    <property type="entry name" value="TOPO_IIA"/>
    <property type="match status" value="1"/>
</dbReference>
<dbReference type="EC" id="5.6.2.2" evidence="8"/>
<evidence type="ECO:0000256" key="6">
    <source>
        <dbReference type="ARBA" id="ARBA00023125"/>
    </source>
</evidence>
<comment type="similarity">
    <text evidence="2 8">Belongs to the type II topoisomerase GyrA/ParC subunit family.</text>
</comment>
<dbReference type="Gene3D" id="3.30.1360.40">
    <property type="match status" value="1"/>
</dbReference>
<dbReference type="Gene3D" id="2.120.10.90">
    <property type="entry name" value="DNA gyrase/topoisomerase IV, subunit A, C-terminal"/>
    <property type="match status" value="1"/>
</dbReference>
<evidence type="ECO:0000256" key="4">
    <source>
        <dbReference type="ARBA" id="ARBA00022840"/>
    </source>
</evidence>
<keyword evidence="5 8" id="KW-0799">Topoisomerase</keyword>
<dbReference type="GO" id="GO:0009330">
    <property type="term" value="C:DNA topoisomerase type II (double strand cut, ATP-hydrolyzing) complex"/>
    <property type="evidence" value="ECO:0007669"/>
    <property type="project" value="TreeGrafter"/>
</dbReference>
<feature type="domain" description="Topo IIA-type catalytic" evidence="11">
    <location>
        <begin position="44"/>
        <end position="534"/>
    </location>
</feature>
<dbReference type="EMBL" id="LBJQ01000080">
    <property type="protein sequence ID" value="RXH26835.1"/>
    <property type="molecule type" value="Genomic_DNA"/>
</dbReference>
<sequence>MADDDNKPGDQPAQPSDIRPVSILDEMKKSYLDYAMSVIVSRALPDARDGLKPVHRRILFSMNEEGYTPDKKHKKSAGIVGDVMGQYHPHGDQAIYDSLVRMAQPFSMRELLVDGQGNFGSVDGDPPAAMRYTESRLTKIALKLLEDIDNETVDFQDNYDGSTREPVVLPARFPNLLVNGAGGIAVGMATNIPPHNLGEVIDACLALIDNPSLTIDELNNIIPGPDFPTGGIILGRQGIRSAYHLGRGSIVMRGKVAFETIRKDREAIVITEIPYQVNKATMVERIAELYKEKKIEGISDLRDESDRDGYRVVVELKRDAMPDVVLNQLYKFTPLQTSFGVNAVALDSGRPQTMNLKDLLTIFVGFREQVVTRRTKYKLRKARERAHEQVGLAIAVANIDEIIRVIRTSPTPAVARDTLMTRDWPARDVEDIITLIDDPRHRINEDGTIRLSLDQAKAILELRLARLTALGRDEIGGELAKLAGEIGDYLAILRSRARILDIIKTELAEVKAEFATPRRTVIMEQEGEVEDEDLIQREDMVVTVSHAGYVKRVPLSAYRAQRRGGKGRSGMQTRDEDFVSRLFVASTHTPVLFFSSRGQVYKEKVWRLPVAAPNARGKALINILPLEQGERITTIMPLPEDESTWANLDVMFATTGGNVRRNKLSDFVDVRRSGIIAMKLDDNEAIVDVQICTERDDVLLTAAGGQCIRFPVTDVRVFTGRTSMGVRGIALADGDKVISLAILRHVETTSDERSAYLKMRRAVAGEAAAEEAPVDAEAEEASGSFQLAQERYAEMSAQEQVVLTVSVNGYGKRTSSYEYRTTGRGGKGIVAMSVNNRNGNLVASFPVEDADQIMLVTDNGQLIRCPVEGIRIAGRSTQGVIVFDTAEDEHVVSVEHITEEAESGNGANGESSGE</sequence>
<dbReference type="FunFam" id="3.90.199.10:FF:000001">
    <property type="entry name" value="DNA gyrase subunit A"/>
    <property type="match status" value="1"/>
</dbReference>
<evidence type="ECO:0000313" key="12">
    <source>
        <dbReference type="EMBL" id="RXH26835.1"/>
    </source>
</evidence>
<dbReference type="Proteomes" id="UP000289546">
    <property type="component" value="Unassembled WGS sequence"/>
</dbReference>
<dbReference type="InterPro" id="IPR013758">
    <property type="entry name" value="Topo_IIA_A/C_ab"/>
</dbReference>
<reference evidence="12 13" key="1">
    <citation type="submission" date="2015-04" db="EMBL/GenBank/DDBJ databases">
        <title>Comparative genomics of rhizobia nodulating Arachis hypogaea in China.</title>
        <authorList>
            <person name="Li Y."/>
        </authorList>
    </citation>
    <scope>NUCLEOTIDE SEQUENCE [LARGE SCALE GENOMIC DNA]</scope>
    <source>
        <strain evidence="12 13">CCBAU 51757</strain>
    </source>
</reference>
<dbReference type="NCBIfam" id="TIGR01063">
    <property type="entry name" value="gyrA"/>
    <property type="match status" value="1"/>
</dbReference>
<dbReference type="InterPro" id="IPR002205">
    <property type="entry name" value="Topo_IIA_dom_A"/>
</dbReference>
<comment type="miscellaneous">
    <text evidence="8">Few gyrases are as efficient as E.coli at forming negative supercoils. Not all organisms have 2 type II topoisomerases; in organisms with a single type II topoisomerase this enzyme also has to decatenate newly replicated chromosomes.</text>
</comment>
<dbReference type="HAMAP" id="MF_01897">
    <property type="entry name" value="GyrA"/>
    <property type="match status" value="1"/>
</dbReference>
<dbReference type="InterPro" id="IPR013757">
    <property type="entry name" value="Topo_IIA_A_a_sf"/>
</dbReference>
<dbReference type="GO" id="GO:0005524">
    <property type="term" value="F:ATP binding"/>
    <property type="evidence" value="ECO:0007669"/>
    <property type="project" value="UniProtKB-UniRule"/>
</dbReference>
<evidence type="ECO:0000256" key="1">
    <source>
        <dbReference type="ARBA" id="ARBA00000185"/>
    </source>
</evidence>
<dbReference type="Pfam" id="PF03989">
    <property type="entry name" value="DNA_gyraseA_C"/>
    <property type="match status" value="6"/>
</dbReference>
<dbReference type="RefSeq" id="WP_128919462.1">
    <property type="nucleotide sequence ID" value="NZ_LBJC01000032.1"/>
</dbReference>
<dbReference type="InterPro" id="IPR005743">
    <property type="entry name" value="GyrA"/>
</dbReference>
<dbReference type="OrthoDB" id="9806486at2"/>
<dbReference type="PANTHER" id="PTHR43493">
    <property type="entry name" value="DNA GYRASE/TOPOISOMERASE SUBUNIT A"/>
    <property type="match status" value="1"/>
</dbReference>
<evidence type="ECO:0000256" key="5">
    <source>
        <dbReference type="ARBA" id="ARBA00023029"/>
    </source>
</evidence>
<accession>A0A4Q0S2L9</accession>
<organism evidence="12 13">
    <name type="scientific">Bradyrhizobium nanningense</name>
    <dbReference type="NCBI Taxonomy" id="1325118"/>
    <lineage>
        <taxon>Bacteria</taxon>
        <taxon>Pseudomonadati</taxon>
        <taxon>Pseudomonadota</taxon>
        <taxon>Alphaproteobacteria</taxon>
        <taxon>Hyphomicrobiales</taxon>
        <taxon>Nitrobacteraceae</taxon>
        <taxon>Bradyrhizobium</taxon>
    </lineage>
</organism>